<organism evidence="4 5">
    <name type="scientific">Anaerotruncus colihominis</name>
    <dbReference type="NCBI Taxonomy" id="169435"/>
    <lineage>
        <taxon>Bacteria</taxon>
        <taxon>Bacillati</taxon>
        <taxon>Bacillota</taxon>
        <taxon>Clostridia</taxon>
        <taxon>Eubacteriales</taxon>
        <taxon>Oscillospiraceae</taxon>
        <taxon>Anaerotruncus</taxon>
    </lineage>
</organism>
<feature type="region of interest" description="Disordered" evidence="2">
    <location>
        <begin position="28"/>
        <end position="55"/>
    </location>
</feature>
<dbReference type="OrthoDB" id="8880247at2"/>
<dbReference type="PIRSF" id="PIRSF017082">
    <property type="entry name" value="YflP"/>
    <property type="match status" value="1"/>
</dbReference>
<comment type="similarity">
    <text evidence="1">Belongs to the UPF0065 (bug) family.</text>
</comment>
<dbReference type="PANTHER" id="PTHR42928">
    <property type="entry name" value="TRICARBOXYLATE-BINDING PROTEIN"/>
    <property type="match status" value="1"/>
</dbReference>
<dbReference type="Gene3D" id="3.40.190.150">
    <property type="entry name" value="Bordetella uptake gene, domain 1"/>
    <property type="match status" value="1"/>
</dbReference>
<keyword evidence="4" id="KW-0675">Receptor</keyword>
<dbReference type="SUPFAM" id="SSF53850">
    <property type="entry name" value="Periplasmic binding protein-like II"/>
    <property type="match status" value="1"/>
</dbReference>
<dbReference type="Proteomes" id="UP000095765">
    <property type="component" value="Unassembled WGS sequence"/>
</dbReference>
<name>A0A174PF53_9FIRM</name>
<evidence type="ECO:0000313" key="5">
    <source>
        <dbReference type="Proteomes" id="UP000095765"/>
    </source>
</evidence>
<dbReference type="AlphaFoldDB" id="A0A174PF53"/>
<gene>
    <name evidence="4" type="ORF">ERS852551_01257</name>
</gene>
<dbReference type="RefSeq" id="WP_055244642.1">
    <property type="nucleotide sequence ID" value="NZ_CABIWA010000009.1"/>
</dbReference>
<dbReference type="Pfam" id="PF03401">
    <property type="entry name" value="TctC"/>
    <property type="match status" value="1"/>
</dbReference>
<dbReference type="InterPro" id="IPR005064">
    <property type="entry name" value="BUG"/>
</dbReference>
<feature type="signal peptide" evidence="3">
    <location>
        <begin position="1"/>
        <end position="22"/>
    </location>
</feature>
<accession>A0A174PF53</accession>
<evidence type="ECO:0000256" key="2">
    <source>
        <dbReference type="SAM" id="MobiDB-lite"/>
    </source>
</evidence>
<feature type="chain" id="PRO_5039025351" evidence="3">
    <location>
        <begin position="23"/>
        <end position="348"/>
    </location>
</feature>
<dbReference type="InterPro" id="IPR042100">
    <property type="entry name" value="Bug_dom1"/>
</dbReference>
<feature type="compositionally biased region" description="Low complexity" evidence="2">
    <location>
        <begin position="36"/>
        <end position="55"/>
    </location>
</feature>
<sequence length="348" mass="36200">MKRMKKALSLALAAAMLMTAAAGCNSSGNSGNLTRSGESGNSISSGGSNSSSGLGNYPNQNVNVVVQYSAGGGTDLSVRGVLDGVPDFPVNFSVANVTGNGGLIGLTQVANSTADGYTLGVVNTDFIINIIQGNTDLTLDDFSPLACALMDPFVLIIGNNENYSTLEEFVAYAKEHPGEIVVGETGTGAAPTLAISAMENALGIDVSNVTYEGSADCVTAIVGGHIDATFAQPSNATAQVEAGNVKIIGTLSNERLETFPDVPTFAEVFPDEVDYEMMGFCIISCPAGVDSAIQDYLSENLRQGVDSETFSNTLDTLEMQTENLAQEEMTAFLEGQMELYTQLLSGQA</sequence>
<dbReference type="PROSITE" id="PS51257">
    <property type="entry name" value="PROKAR_LIPOPROTEIN"/>
    <property type="match status" value="1"/>
</dbReference>
<dbReference type="EMBL" id="CZBE01000007">
    <property type="protein sequence ID" value="CUP58201.1"/>
    <property type="molecule type" value="Genomic_DNA"/>
</dbReference>
<dbReference type="Gene3D" id="3.40.190.10">
    <property type="entry name" value="Periplasmic binding protein-like II"/>
    <property type="match status" value="1"/>
</dbReference>
<protein>
    <submittedName>
        <fullName evidence="4">Tripartite tricarboxylate transporter family receptor</fullName>
    </submittedName>
</protein>
<keyword evidence="3" id="KW-0732">Signal</keyword>
<reference evidence="4 5" key="1">
    <citation type="submission" date="2015-09" db="EMBL/GenBank/DDBJ databases">
        <authorList>
            <consortium name="Pathogen Informatics"/>
        </authorList>
    </citation>
    <scope>NUCLEOTIDE SEQUENCE [LARGE SCALE GENOMIC DNA]</scope>
    <source>
        <strain evidence="4 5">2789STDY5834939</strain>
    </source>
</reference>
<proteinExistence type="inferred from homology"/>
<evidence type="ECO:0000256" key="3">
    <source>
        <dbReference type="SAM" id="SignalP"/>
    </source>
</evidence>
<evidence type="ECO:0000313" key="4">
    <source>
        <dbReference type="EMBL" id="CUP58201.1"/>
    </source>
</evidence>
<evidence type="ECO:0000256" key="1">
    <source>
        <dbReference type="ARBA" id="ARBA00006987"/>
    </source>
</evidence>
<dbReference type="CDD" id="cd07012">
    <property type="entry name" value="PBP2_Bug_TTT"/>
    <property type="match status" value="1"/>
</dbReference>
<dbReference type="PANTHER" id="PTHR42928:SF5">
    <property type="entry name" value="BLR1237 PROTEIN"/>
    <property type="match status" value="1"/>
</dbReference>